<dbReference type="PROSITE" id="PS51257">
    <property type="entry name" value="PROKAR_LIPOPROTEIN"/>
    <property type="match status" value="1"/>
</dbReference>
<dbReference type="Gene3D" id="3.40.50.2300">
    <property type="match status" value="2"/>
</dbReference>
<reference evidence="6 7" key="1">
    <citation type="submission" date="2024-09" db="EMBL/GenBank/DDBJ databases">
        <authorList>
            <person name="Sun Q."/>
            <person name="Mori K."/>
        </authorList>
    </citation>
    <scope>NUCLEOTIDE SEQUENCE [LARGE SCALE GENOMIC DNA]</scope>
    <source>
        <strain evidence="6 7">JCM 15389</strain>
    </source>
</reference>
<feature type="domain" description="Periplasmic binding protein" evidence="5">
    <location>
        <begin position="54"/>
        <end position="318"/>
    </location>
</feature>
<feature type="chain" id="PRO_5047538228" evidence="4">
    <location>
        <begin position="32"/>
        <end position="367"/>
    </location>
</feature>
<dbReference type="RefSeq" id="WP_377787957.1">
    <property type="nucleotide sequence ID" value="NZ_JBHLYQ010000014.1"/>
</dbReference>
<evidence type="ECO:0000313" key="7">
    <source>
        <dbReference type="Proteomes" id="UP001589788"/>
    </source>
</evidence>
<organism evidence="6 7">
    <name type="scientific">Aciditerrimonas ferrireducens</name>
    <dbReference type="NCBI Taxonomy" id="667306"/>
    <lineage>
        <taxon>Bacteria</taxon>
        <taxon>Bacillati</taxon>
        <taxon>Actinomycetota</taxon>
        <taxon>Acidimicrobiia</taxon>
        <taxon>Acidimicrobiales</taxon>
        <taxon>Acidimicrobiaceae</taxon>
        <taxon>Aciditerrimonas</taxon>
    </lineage>
</organism>
<dbReference type="PANTHER" id="PTHR46847:SF1">
    <property type="entry name" value="D-ALLOSE-BINDING PERIPLASMIC PROTEIN-RELATED"/>
    <property type="match status" value="1"/>
</dbReference>
<gene>
    <name evidence="6" type="ORF">ACFFRE_02715</name>
</gene>
<keyword evidence="3 4" id="KW-0732">Signal</keyword>
<dbReference type="EMBL" id="JBHLYQ010000014">
    <property type="protein sequence ID" value="MFC0081071.1"/>
    <property type="molecule type" value="Genomic_DNA"/>
</dbReference>
<evidence type="ECO:0000256" key="1">
    <source>
        <dbReference type="ARBA" id="ARBA00004196"/>
    </source>
</evidence>
<comment type="caution">
    <text evidence="6">The sequence shown here is derived from an EMBL/GenBank/DDBJ whole genome shotgun (WGS) entry which is preliminary data.</text>
</comment>
<proteinExistence type="inferred from homology"/>
<protein>
    <submittedName>
        <fullName evidence="6">Sugar ABC transporter substrate-binding protein</fullName>
    </submittedName>
</protein>
<dbReference type="Proteomes" id="UP001589788">
    <property type="component" value="Unassembled WGS sequence"/>
</dbReference>
<dbReference type="InterPro" id="IPR025997">
    <property type="entry name" value="SBP_2_dom"/>
</dbReference>
<feature type="signal peptide" evidence="4">
    <location>
        <begin position="1"/>
        <end position="31"/>
    </location>
</feature>
<dbReference type="CDD" id="cd01536">
    <property type="entry name" value="PBP1_ABC_sugar_binding-like"/>
    <property type="match status" value="1"/>
</dbReference>
<sequence length="367" mass="37840">MRLRFTRRHTSRRRSKAAGLMLAAVALGAAACSSSSSSSSTRPAASTAHQGYTIGFSNPQGTQPVLDTFQQALTEAAKRQGITVTSLNAALSVSNQVSDIQQFINEKVKAIVVFPLAGPPLVPVLTAARKAGIVVLGYNAVTSTSPITSAQQLYPFNADINQGLIHEGAKLAAQFVAKALGGKGNVLGVDIAAPVPSLHAFMHAEEADVTAASSGIHWLETVHDQTDDIAGAAGPVADALTKYHDNVQAVMAYFDGAAEGAAQALKAAGVHAVVVGQQGNADGIAAIRSGEMDATINELPYEQALIALKMVEDLVAGKSVPLVVHPPVQLVTKANLSSYVPWSTGLKEVADGTLTPPTTLSANPTVG</sequence>
<dbReference type="PANTHER" id="PTHR46847">
    <property type="entry name" value="D-ALLOSE-BINDING PERIPLASMIC PROTEIN-RELATED"/>
    <property type="match status" value="1"/>
</dbReference>
<comment type="similarity">
    <text evidence="2">Belongs to the bacterial solute-binding protein 2 family.</text>
</comment>
<evidence type="ECO:0000313" key="6">
    <source>
        <dbReference type="EMBL" id="MFC0081071.1"/>
    </source>
</evidence>
<evidence type="ECO:0000259" key="5">
    <source>
        <dbReference type="Pfam" id="PF13407"/>
    </source>
</evidence>
<keyword evidence="7" id="KW-1185">Reference proteome</keyword>
<dbReference type="InterPro" id="IPR028082">
    <property type="entry name" value="Peripla_BP_I"/>
</dbReference>
<evidence type="ECO:0000256" key="4">
    <source>
        <dbReference type="SAM" id="SignalP"/>
    </source>
</evidence>
<name>A0ABV6C2L2_9ACTN</name>
<comment type="subcellular location">
    <subcellularLocation>
        <location evidence="1">Cell envelope</location>
    </subcellularLocation>
</comment>
<dbReference type="SUPFAM" id="SSF53822">
    <property type="entry name" value="Periplasmic binding protein-like I"/>
    <property type="match status" value="1"/>
</dbReference>
<accession>A0ABV6C2L2</accession>
<dbReference type="Pfam" id="PF13407">
    <property type="entry name" value="Peripla_BP_4"/>
    <property type="match status" value="1"/>
</dbReference>
<evidence type="ECO:0000256" key="3">
    <source>
        <dbReference type="ARBA" id="ARBA00022729"/>
    </source>
</evidence>
<evidence type="ECO:0000256" key="2">
    <source>
        <dbReference type="ARBA" id="ARBA00007639"/>
    </source>
</evidence>